<dbReference type="Pfam" id="PF19040">
    <property type="entry name" value="SGNH"/>
    <property type="match status" value="1"/>
</dbReference>
<evidence type="ECO:0008006" key="6">
    <source>
        <dbReference type="Google" id="ProtNLM"/>
    </source>
</evidence>
<proteinExistence type="predicted"/>
<dbReference type="PANTHER" id="PTHR23028:SF53">
    <property type="entry name" value="ACYL_TRANSF_3 DOMAIN-CONTAINING PROTEIN"/>
    <property type="match status" value="1"/>
</dbReference>
<dbReference type="OrthoDB" id="3404679at2"/>
<keyword evidence="1" id="KW-1133">Transmembrane helix</keyword>
<feature type="transmembrane region" description="Helical" evidence="1">
    <location>
        <begin position="172"/>
        <end position="193"/>
    </location>
</feature>
<dbReference type="InterPro" id="IPR002656">
    <property type="entry name" value="Acyl_transf_3_dom"/>
</dbReference>
<feature type="transmembrane region" description="Helical" evidence="1">
    <location>
        <begin position="328"/>
        <end position="346"/>
    </location>
</feature>
<dbReference type="Proteomes" id="UP000024001">
    <property type="component" value="Unassembled WGS sequence"/>
</dbReference>
<feature type="domain" description="SGNH" evidence="3">
    <location>
        <begin position="545"/>
        <end position="763"/>
    </location>
</feature>
<dbReference type="GO" id="GO:0009103">
    <property type="term" value="P:lipopolysaccharide biosynthetic process"/>
    <property type="evidence" value="ECO:0007669"/>
    <property type="project" value="TreeGrafter"/>
</dbReference>
<feature type="transmembrane region" description="Helical" evidence="1">
    <location>
        <begin position="232"/>
        <end position="252"/>
    </location>
</feature>
<evidence type="ECO:0000259" key="2">
    <source>
        <dbReference type="Pfam" id="PF01757"/>
    </source>
</evidence>
<gene>
    <name evidence="4" type="ORF">BW34_01991</name>
</gene>
<feature type="transmembrane region" description="Helical" evidence="1">
    <location>
        <begin position="199"/>
        <end position="225"/>
    </location>
</feature>
<organism evidence="4 5">
    <name type="scientific">Microbacterium oleivorans</name>
    <dbReference type="NCBI Taxonomy" id="273677"/>
    <lineage>
        <taxon>Bacteria</taxon>
        <taxon>Bacillati</taxon>
        <taxon>Actinomycetota</taxon>
        <taxon>Actinomycetes</taxon>
        <taxon>Micrococcales</taxon>
        <taxon>Microbacteriaceae</taxon>
        <taxon>Microbacterium</taxon>
    </lineage>
</organism>
<feature type="transmembrane region" description="Helical" evidence="1">
    <location>
        <begin position="151"/>
        <end position="167"/>
    </location>
</feature>
<comment type="caution">
    <text evidence="4">The sequence shown here is derived from an EMBL/GenBank/DDBJ whole genome shotgun (WGS) entry which is preliminary data.</text>
</comment>
<feature type="transmembrane region" description="Helical" evidence="1">
    <location>
        <begin position="453"/>
        <end position="473"/>
    </location>
</feature>
<dbReference type="GO" id="GO:0016747">
    <property type="term" value="F:acyltransferase activity, transferring groups other than amino-acyl groups"/>
    <property type="evidence" value="ECO:0007669"/>
    <property type="project" value="InterPro"/>
</dbReference>
<keyword evidence="5" id="KW-1185">Reference proteome</keyword>
<dbReference type="AlphaFoldDB" id="A0A031FT47"/>
<feature type="domain" description="Acyltransferase 3" evidence="2">
    <location>
        <begin position="14"/>
        <end position="343"/>
    </location>
</feature>
<dbReference type="PATRIC" id="fig|273677.3.peg.1974"/>
<dbReference type="eggNOG" id="COG1835">
    <property type="taxonomic scope" value="Bacteria"/>
</dbReference>
<dbReference type="EMBL" id="JFYO01000006">
    <property type="protein sequence ID" value="EZP26790.1"/>
    <property type="molecule type" value="Genomic_DNA"/>
</dbReference>
<dbReference type="GO" id="GO:0016020">
    <property type="term" value="C:membrane"/>
    <property type="evidence" value="ECO:0007669"/>
    <property type="project" value="TreeGrafter"/>
</dbReference>
<dbReference type="Pfam" id="PF01757">
    <property type="entry name" value="Acyl_transf_3"/>
    <property type="match status" value="1"/>
</dbReference>
<evidence type="ECO:0000256" key="1">
    <source>
        <dbReference type="SAM" id="Phobius"/>
    </source>
</evidence>
<dbReference type="RefSeq" id="WP_036311997.1">
    <property type="nucleotide sequence ID" value="NZ_JFYO01000006.1"/>
</dbReference>
<evidence type="ECO:0000313" key="4">
    <source>
        <dbReference type="EMBL" id="EZP26790.1"/>
    </source>
</evidence>
<accession>A0A031FT47</accession>
<evidence type="ECO:0000259" key="3">
    <source>
        <dbReference type="Pfam" id="PF19040"/>
    </source>
</evidence>
<dbReference type="InterPro" id="IPR050879">
    <property type="entry name" value="Acyltransferase_3"/>
</dbReference>
<evidence type="ECO:0000313" key="5">
    <source>
        <dbReference type="Proteomes" id="UP000024001"/>
    </source>
</evidence>
<name>A0A031FT47_9MICO</name>
<protein>
    <recommendedName>
        <fullName evidence="6">Acyltransferase</fullName>
    </recommendedName>
</protein>
<feature type="transmembrane region" description="Helical" evidence="1">
    <location>
        <begin position="264"/>
        <end position="283"/>
    </location>
</feature>
<feature type="transmembrane region" description="Helical" evidence="1">
    <location>
        <begin position="295"/>
        <end position="316"/>
    </location>
</feature>
<dbReference type="InterPro" id="IPR043968">
    <property type="entry name" value="SGNH"/>
</dbReference>
<dbReference type="PANTHER" id="PTHR23028">
    <property type="entry name" value="ACETYLTRANSFERASE"/>
    <property type="match status" value="1"/>
</dbReference>
<feature type="transmembrane region" description="Helical" evidence="1">
    <location>
        <begin position="40"/>
        <end position="59"/>
    </location>
</feature>
<sequence>MDSPIYTPASPRRDIQGLRALAVLAVIGAHAAGWPAGGVLGVDVFFVISGFLITGMLLREAKETGRVSLVGFYARRARRLLPAALVVLIAVAVAGWFMFNRIRGTQTLWDAAWAAAFASNWNFAAQGTDYFADTGAVSPVQHFWSLSVEEQFYLGWPLLLLIALALVGRRRLAVVVGVASAVIVAASFGWALVQSDSQATVAYFSTLTRAWELGAGALVAALVPVLRRIPRVIGAVAQWLGAAGIVASLLLIDPTSGGFPAPWAAGPVAATALVLAGGVAGDARQRHLFPLTNPVAVFLGDASYSLYLWHFPVVVFAETLLPASEFRLWIVLGASLVLGLASYLIVEQPLRYAPFLGGMPRPEARAAEPEPEPAPVPVVVATTTRPAGWAPGTRYFPGSTRPTVAPARVEPAALAAPVAAVTTAPAPAPESAPAPAPRGDATAAWRERFAAQMFLATAGLVAVALAGALWATASGHGPKFGLPELAPVASAPQVSGDPTADLQAELAAAAAADAWPDLNPSLDRVMAASSGANPAHDCFSPGATTACGWGSSDAPVHIWLVGDSTAMAYAPAFRRIADDSAGGIRVSAMGMYGCRFTDVLVENDDPQVMAGCQERKAAVRAAILADKPDLVVMSNAFTLGRAADGTDLSADALIAAQRREAASYDMGGRMLHLAPPPQGVSLAACYAPTSSPKACDSAVDGTWRTMEALSEKAAAEKGDHALSSLPFTCVDGVCPPFAGTLPTKYDQTHLTVEFAEHIAPALRQALDAAGLLKPR</sequence>
<reference evidence="4 5" key="1">
    <citation type="submission" date="2014-03" db="EMBL/GenBank/DDBJ databases">
        <title>Draft Genome Sequences of 13 Willow Endophytes.</title>
        <authorList>
            <person name="Gan H.Y."/>
            <person name="Gan H.M."/>
            <person name="Savka M.A."/>
            <person name="Hudson A.O."/>
        </authorList>
    </citation>
    <scope>NUCLEOTIDE SEQUENCE [LARGE SCALE GENOMIC DNA]</scope>
    <source>
        <strain evidence="4 5">RIT293</strain>
    </source>
</reference>
<keyword evidence="1" id="KW-0812">Transmembrane</keyword>
<keyword evidence="1" id="KW-0472">Membrane</keyword>
<feature type="transmembrane region" description="Helical" evidence="1">
    <location>
        <begin position="80"/>
        <end position="99"/>
    </location>
</feature>